<organism evidence="1 2">
    <name type="scientific">Daphnia magna</name>
    <dbReference type="NCBI Taxonomy" id="35525"/>
    <lineage>
        <taxon>Eukaryota</taxon>
        <taxon>Metazoa</taxon>
        <taxon>Ecdysozoa</taxon>
        <taxon>Arthropoda</taxon>
        <taxon>Crustacea</taxon>
        <taxon>Branchiopoda</taxon>
        <taxon>Diplostraca</taxon>
        <taxon>Cladocera</taxon>
        <taxon>Anomopoda</taxon>
        <taxon>Daphniidae</taxon>
        <taxon>Daphnia</taxon>
    </lineage>
</organism>
<evidence type="ECO:0000313" key="2">
    <source>
        <dbReference type="Proteomes" id="UP000076858"/>
    </source>
</evidence>
<dbReference type="AlphaFoldDB" id="A0A0P5UM37"/>
<comment type="caution">
    <text evidence="1">The sequence shown here is derived from an EMBL/GenBank/DDBJ whole genome shotgun (WGS) entry which is preliminary data.</text>
</comment>
<dbReference type="EMBL" id="LRGB01000350">
    <property type="protein sequence ID" value="KZS19590.1"/>
    <property type="molecule type" value="Genomic_DNA"/>
</dbReference>
<sequence length="106" mass="12633">MQTLMHYSYLEVKSIRKDKMLEVFRLVRQLTIQQRIHQQDILKRKVIDQIPTRRFPCKINVRNPKRSGEQDATDYVMSNYLLNTKNTISSPEREVNNHTESKEASN</sequence>
<gene>
    <name evidence="1" type="ORF">APZ42_013927</name>
</gene>
<name>A0A0P5UM37_9CRUS</name>
<reference evidence="1 2" key="1">
    <citation type="submission" date="2016-03" db="EMBL/GenBank/DDBJ databases">
        <title>EvidentialGene: Evidence-directed Construction of Genes on Genomes.</title>
        <authorList>
            <person name="Gilbert D.G."/>
            <person name="Choi J.-H."/>
            <person name="Mockaitis K."/>
            <person name="Colbourne J."/>
            <person name="Pfrender M."/>
        </authorList>
    </citation>
    <scope>NUCLEOTIDE SEQUENCE [LARGE SCALE GENOMIC DNA]</scope>
    <source>
        <strain evidence="1 2">Xinb3</strain>
        <tissue evidence="1">Complete organism</tissue>
    </source>
</reference>
<proteinExistence type="predicted"/>
<accession>A0A0P5UM37</accession>
<evidence type="ECO:0000313" key="1">
    <source>
        <dbReference type="EMBL" id="KZS19590.1"/>
    </source>
</evidence>
<protein>
    <submittedName>
        <fullName evidence="1">Uncharacterized protein</fullName>
    </submittedName>
</protein>
<keyword evidence="2" id="KW-1185">Reference proteome</keyword>
<dbReference type="Proteomes" id="UP000076858">
    <property type="component" value="Unassembled WGS sequence"/>
</dbReference>